<dbReference type="Gene3D" id="2.40.70.10">
    <property type="entry name" value="Acid Proteases"/>
    <property type="match status" value="1"/>
</dbReference>
<keyword evidence="3" id="KW-1185">Reference proteome</keyword>
<reference evidence="2 3" key="1">
    <citation type="journal article" date="2017" name="Nat. Commun.">
        <title>Genome assembly with in vitro proximity ligation data and whole-genome triplication in lettuce.</title>
        <authorList>
            <person name="Reyes-Chin-Wo S."/>
            <person name="Wang Z."/>
            <person name="Yang X."/>
            <person name="Kozik A."/>
            <person name="Arikit S."/>
            <person name="Song C."/>
            <person name="Xia L."/>
            <person name="Froenicke L."/>
            <person name="Lavelle D.O."/>
            <person name="Truco M.J."/>
            <person name="Xia R."/>
            <person name="Zhu S."/>
            <person name="Xu C."/>
            <person name="Xu H."/>
            <person name="Xu X."/>
            <person name="Cox K."/>
            <person name="Korf I."/>
            <person name="Meyers B.C."/>
            <person name="Michelmore R.W."/>
        </authorList>
    </citation>
    <scope>NUCLEOTIDE SEQUENCE [LARGE SCALE GENOMIC DNA]</scope>
    <source>
        <strain evidence="3">cv. Salinas</strain>
        <tissue evidence="2">Seedlings</tissue>
    </source>
</reference>
<name>A0A9R1V6E3_LACSA</name>
<evidence type="ECO:0008006" key="4">
    <source>
        <dbReference type="Google" id="ProtNLM"/>
    </source>
</evidence>
<gene>
    <name evidence="2" type="ORF">LSAT_V11C600316800</name>
</gene>
<organism evidence="2 3">
    <name type="scientific">Lactuca sativa</name>
    <name type="common">Garden lettuce</name>
    <dbReference type="NCBI Taxonomy" id="4236"/>
    <lineage>
        <taxon>Eukaryota</taxon>
        <taxon>Viridiplantae</taxon>
        <taxon>Streptophyta</taxon>
        <taxon>Embryophyta</taxon>
        <taxon>Tracheophyta</taxon>
        <taxon>Spermatophyta</taxon>
        <taxon>Magnoliopsida</taxon>
        <taxon>eudicotyledons</taxon>
        <taxon>Gunneridae</taxon>
        <taxon>Pentapetalae</taxon>
        <taxon>asterids</taxon>
        <taxon>campanulids</taxon>
        <taxon>Asterales</taxon>
        <taxon>Asteraceae</taxon>
        <taxon>Cichorioideae</taxon>
        <taxon>Cichorieae</taxon>
        <taxon>Lactucinae</taxon>
        <taxon>Lactuca</taxon>
    </lineage>
</organism>
<dbReference type="PANTHER" id="PTHR33067:SF35">
    <property type="entry name" value="ASPARTIC PEPTIDASE DDI1-TYPE DOMAIN-CONTAINING PROTEIN"/>
    <property type="match status" value="1"/>
</dbReference>
<evidence type="ECO:0000256" key="1">
    <source>
        <dbReference type="SAM" id="MobiDB-lite"/>
    </source>
</evidence>
<dbReference type="PANTHER" id="PTHR33067">
    <property type="entry name" value="RNA-DIRECTED DNA POLYMERASE-RELATED"/>
    <property type="match status" value="1"/>
</dbReference>
<evidence type="ECO:0000313" key="2">
    <source>
        <dbReference type="EMBL" id="KAJ0200233.1"/>
    </source>
</evidence>
<feature type="region of interest" description="Disordered" evidence="1">
    <location>
        <begin position="300"/>
        <end position="339"/>
    </location>
</feature>
<dbReference type="AlphaFoldDB" id="A0A9R1V6E3"/>
<dbReference type="InterPro" id="IPR021109">
    <property type="entry name" value="Peptidase_aspartic_dom_sf"/>
</dbReference>
<protein>
    <recommendedName>
        <fullName evidence="4">Aspartic peptidase DDI1-type domain-containing protein</fullName>
    </recommendedName>
</protein>
<proteinExistence type="predicted"/>
<dbReference type="Proteomes" id="UP000235145">
    <property type="component" value="Unassembled WGS sequence"/>
</dbReference>
<dbReference type="EMBL" id="NBSK02000006">
    <property type="protein sequence ID" value="KAJ0200233.1"/>
    <property type="molecule type" value="Genomic_DNA"/>
</dbReference>
<sequence length="363" mass="40901">MEEVVEVLLNELPEKRGDPGSITVPCQFGNIMTTRALNDSRVSINIMLYSLFQRLNLPSPKPIHMKIHLADKRIIHLMGVCEDLLIKVDKLVFPVDFIILDMEEDLKVPIILGRPFLNTACALVDMRECTLTLKVGDESVIFEADQKDTQEESREEKVSPLDLDDELLEKELVYLQESDPNQFFLSLNDNSNAKGDLDEIERMINEADYQESIKSIQSSPTRRVVRADSASTLKKFKSGATFILQPISSLTESNVQLLLDHFENLIEENEVMKDVVNFGNAHLALLETIMGGDEVVQEKNKGSLEGKGDPKAGDDDSHHSSIESPMLDQEEVLTKRQRAKPRAIVSNMFEVLTFTTPDSIMNK</sequence>
<evidence type="ECO:0000313" key="3">
    <source>
        <dbReference type="Proteomes" id="UP000235145"/>
    </source>
</evidence>
<dbReference type="CDD" id="cd00303">
    <property type="entry name" value="retropepsin_like"/>
    <property type="match status" value="1"/>
</dbReference>
<comment type="caution">
    <text evidence="2">The sequence shown here is derived from an EMBL/GenBank/DDBJ whole genome shotgun (WGS) entry which is preliminary data.</text>
</comment>
<feature type="compositionally biased region" description="Basic and acidic residues" evidence="1">
    <location>
        <begin position="300"/>
        <end position="321"/>
    </location>
</feature>
<accession>A0A9R1V6E3</accession>